<dbReference type="Gene3D" id="3.90.1150.10">
    <property type="entry name" value="Aspartate Aminotransferase, domain 1"/>
    <property type="match status" value="1"/>
</dbReference>
<feature type="domain" description="Aminotransferase class I/classII large" evidence="7">
    <location>
        <begin position="30"/>
        <end position="380"/>
    </location>
</feature>
<organism evidence="8 9">
    <name type="scientific">Streptomyces tubbatahanensis</name>
    <dbReference type="NCBI Taxonomy" id="2923272"/>
    <lineage>
        <taxon>Bacteria</taxon>
        <taxon>Bacillati</taxon>
        <taxon>Actinomycetota</taxon>
        <taxon>Actinomycetes</taxon>
        <taxon>Kitasatosporales</taxon>
        <taxon>Streptomycetaceae</taxon>
        <taxon>Streptomyces</taxon>
    </lineage>
</organism>
<reference evidence="8 9" key="1">
    <citation type="journal article" date="2023" name="Microbiol. Spectr.">
        <title>Synergy between Genome Mining, Metabolomics, and Bioinformatics Uncovers Antibacterial Chlorinated Carbazole Alkaloids and Their Biosynthetic Gene Cluster from Streptomyces tubbatahanensis sp. nov., a Novel Actinomycete Isolated from Sulu Sea, Philippines.</title>
        <authorList>
            <person name="Tenebro C.P."/>
            <person name="Trono D.J.V.L."/>
            <person name="Balida L.A.P."/>
            <person name="Bayog L.K.A."/>
            <person name="Bruna J.R."/>
            <person name="Sabido E.M."/>
            <person name="Caspe D.P.C."/>
            <person name="de Los Santos E.L.C."/>
            <person name="Saludes J.P."/>
            <person name="Dalisay D.S."/>
        </authorList>
    </citation>
    <scope>NUCLEOTIDE SEQUENCE [LARGE SCALE GENOMIC DNA]</scope>
    <source>
        <strain evidence="8 9">DSD3025</strain>
    </source>
</reference>
<evidence type="ECO:0000256" key="5">
    <source>
        <dbReference type="RuleBase" id="RU000481"/>
    </source>
</evidence>
<dbReference type="InterPro" id="IPR015424">
    <property type="entry name" value="PyrdxlP-dep_Trfase"/>
</dbReference>
<feature type="chain" id="PRO_5045817780" description="Aminotransferase" evidence="6">
    <location>
        <begin position="19"/>
        <end position="394"/>
    </location>
</feature>
<dbReference type="EC" id="2.6.1.-" evidence="5"/>
<evidence type="ECO:0000259" key="7">
    <source>
        <dbReference type="Pfam" id="PF00155"/>
    </source>
</evidence>
<dbReference type="PROSITE" id="PS00105">
    <property type="entry name" value="AA_TRANSFER_CLASS_1"/>
    <property type="match status" value="1"/>
</dbReference>
<dbReference type="InterPro" id="IPR004838">
    <property type="entry name" value="NHTrfase_class1_PyrdxlP-BS"/>
</dbReference>
<dbReference type="PANTHER" id="PTHR43807:SF20">
    <property type="entry name" value="FI04487P"/>
    <property type="match status" value="1"/>
</dbReference>
<name>A0ABY3XKY1_9ACTN</name>
<keyword evidence="9" id="KW-1185">Reference proteome</keyword>
<evidence type="ECO:0000313" key="9">
    <source>
        <dbReference type="Proteomes" id="UP001202244"/>
    </source>
</evidence>
<evidence type="ECO:0000256" key="2">
    <source>
        <dbReference type="ARBA" id="ARBA00022576"/>
    </source>
</evidence>
<comment type="cofactor">
    <cofactor evidence="1 5">
        <name>pyridoxal 5'-phosphate</name>
        <dbReference type="ChEBI" id="CHEBI:597326"/>
    </cofactor>
</comment>
<dbReference type="Gene3D" id="3.40.640.10">
    <property type="entry name" value="Type I PLP-dependent aspartate aminotransferase-like (Major domain)"/>
    <property type="match status" value="1"/>
</dbReference>
<dbReference type="PANTHER" id="PTHR43807">
    <property type="entry name" value="FI04487P"/>
    <property type="match status" value="1"/>
</dbReference>
<dbReference type="SUPFAM" id="SSF53383">
    <property type="entry name" value="PLP-dependent transferases"/>
    <property type="match status" value="1"/>
</dbReference>
<dbReference type="PRINTS" id="PR00753">
    <property type="entry name" value="ACCSYNTHASE"/>
</dbReference>
<dbReference type="InterPro" id="IPR051326">
    <property type="entry name" value="Kynurenine-oxoglutarate_AT"/>
</dbReference>
<keyword evidence="3 5" id="KW-0808">Transferase</keyword>
<evidence type="ECO:0000313" key="8">
    <source>
        <dbReference type="EMBL" id="UNS95064.1"/>
    </source>
</evidence>
<keyword evidence="4" id="KW-0663">Pyridoxal phosphate</keyword>
<dbReference type="InterPro" id="IPR015421">
    <property type="entry name" value="PyrdxlP-dep_Trfase_major"/>
</dbReference>
<keyword evidence="2 5" id="KW-0032">Aminotransferase</keyword>
<dbReference type="Pfam" id="PF00155">
    <property type="entry name" value="Aminotran_1_2"/>
    <property type="match status" value="1"/>
</dbReference>
<dbReference type="InterPro" id="IPR015422">
    <property type="entry name" value="PyrdxlP-dep_Trfase_small"/>
</dbReference>
<evidence type="ECO:0000256" key="1">
    <source>
        <dbReference type="ARBA" id="ARBA00001933"/>
    </source>
</evidence>
<evidence type="ECO:0000256" key="4">
    <source>
        <dbReference type="ARBA" id="ARBA00022898"/>
    </source>
</evidence>
<dbReference type="GO" id="GO:0008483">
    <property type="term" value="F:transaminase activity"/>
    <property type="evidence" value="ECO:0007669"/>
    <property type="project" value="UniProtKB-KW"/>
</dbReference>
<evidence type="ECO:0000256" key="6">
    <source>
        <dbReference type="SAM" id="SignalP"/>
    </source>
</evidence>
<dbReference type="RefSeq" id="WP_242748427.1">
    <property type="nucleotide sequence ID" value="NZ_CP093846.1"/>
</dbReference>
<gene>
    <name evidence="8" type="ORF">MMF93_00255</name>
</gene>
<evidence type="ECO:0000256" key="3">
    <source>
        <dbReference type="ARBA" id="ARBA00022679"/>
    </source>
</evidence>
<proteinExistence type="inferred from homology"/>
<protein>
    <recommendedName>
        <fullName evidence="5">Aminotransferase</fullName>
        <ecNumber evidence="5">2.6.1.-</ecNumber>
    </recommendedName>
</protein>
<dbReference type="InterPro" id="IPR004839">
    <property type="entry name" value="Aminotransferase_I/II_large"/>
</dbReference>
<dbReference type="EMBL" id="CP093846">
    <property type="protein sequence ID" value="UNS95064.1"/>
    <property type="molecule type" value="Genomic_DNA"/>
</dbReference>
<keyword evidence="6" id="KW-0732">Signal</keyword>
<dbReference type="CDD" id="cd00609">
    <property type="entry name" value="AAT_like"/>
    <property type="match status" value="1"/>
</dbReference>
<sequence length="394" mass="41333">MTTRLSRRTSAVAPMALAALLPAARESGATDLALGIPRGSPPGAAVEAAVAALRSGSHQYADPAGSPELRHAVAAGLGAVRGVRVDAEHEVTISAGATEGLLVALIAATDPGDEVLVPEPFYENHPGVVDLAGASARFVPLTGEGRRLDGLALEAAVTPRTRAVLLNNPHNPTGRVFDRAEFDALTALCERHDLTLITDEVYDRFVYDGHRHLSPVGGVPRLRHRSIVVGSLSKTRAMSGWRLGYCLAPAPVTAALRRVHERTTLGAPHPLQRGAAALGPEAEAEVASVRAEFELRRDLVCDGLREAGCTVHTPQGGWFVLARTAALAGDSAELARELVERAGVLVAPGASFFASPGAGRGWIRVALVRDRDRLAAALARVTAHLTRTPIAPRS</sequence>
<comment type="similarity">
    <text evidence="5">Belongs to the class-I pyridoxal-phosphate-dependent aminotransferase family.</text>
</comment>
<dbReference type="Proteomes" id="UP001202244">
    <property type="component" value="Chromosome"/>
</dbReference>
<accession>A0ABY3XKY1</accession>
<feature type="signal peptide" evidence="6">
    <location>
        <begin position="1"/>
        <end position="18"/>
    </location>
</feature>